<feature type="binding site" evidence="3">
    <location>
        <position position="517"/>
    </location>
    <ligand>
        <name>Zn(2+)</name>
        <dbReference type="ChEBI" id="CHEBI:29105"/>
        <label>2</label>
    </ligand>
</feature>
<dbReference type="GO" id="GO:0046872">
    <property type="term" value="F:metal ion binding"/>
    <property type="evidence" value="ECO:0007669"/>
    <property type="project" value="UniProtKB-KW"/>
</dbReference>
<evidence type="ECO:0000256" key="3">
    <source>
        <dbReference type="PIRSR" id="PIRSR601952-2"/>
    </source>
</evidence>
<comment type="cofactor">
    <cofactor evidence="3">
        <name>Mg(2+)</name>
        <dbReference type="ChEBI" id="CHEBI:18420"/>
    </cofactor>
    <text evidence="3">Binds 1 Mg(2+) ion.</text>
</comment>
<dbReference type="Pfam" id="PF00245">
    <property type="entry name" value="Alk_phosphatase"/>
    <property type="match status" value="1"/>
</dbReference>
<keyword evidence="1" id="KW-0597">Phosphoprotein</keyword>
<dbReference type="SMART" id="SM00098">
    <property type="entry name" value="alkPPc"/>
    <property type="match status" value="1"/>
</dbReference>
<gene>
    <name evidence="4" type="ORF">DIT97_27595</name>
</gene>
<feature type="binding site" evidence="3">
    <location>
        <position position="559"/>
    </location>
    <ligand>
        <name>Zn(2+)</name>
        <dbReference type="ChEBI" id="CHEBI:29105"/>
        <label>2</label>
    </ligand>
</feature>
<organism evidence="4 5">
    <name type="scientific">Gimesia maris</name>
    <dbReference type="NCBI Taxonomy" id="122"/>
    <lineage>
        <taxon>Bacteria</taxon>
        <taxon>Pseudomonadati</taxon>
        <taxon>Planctomycetota</taxon>
        <taxon>Planctomycetia</taxon>
        <taxon>Planctomycetales</taxon>
        <taxon>Planctomycetaceae</taxon>
        <taxon>Gimesia</taxon>
    </lineage>
</organism>
<dbReference type="PANTHER" id="PTHR11596:SF5">
    <property type="entry name" value="ALKALINE PHOSPHATASE"/>
    <property type="match status" value="1"/>
</dbReference>
<feature type="binding site" evidence="3">
    <location>
        <position position="326"/>
    </location>
    <ligand>
        <name>Mg(2+)</name>
        <dbReference type="ChEBI" id="CHEBI:18420"/>
    </ligand>
</feature>
<dbReference type="InterPro" id="IPR017850">
    <property type="entry name" value="Alkaline_phosphatase_core_sf"/>
</dbReference>
<dbReference type="InterPro" id="IPR001952">
    <property type="entry name" value="Alkaline_phosphatase"/>
</dbReference>
<comment type="caution">
    <text evidence="4">The sequence shown here is derived from an EMBL/GenBank/DDBJ whole genome shotgun (WGS) entry which is preliminary data.</text>
</comment>
<keyword evidence="3" id="KW-0479">Metal-binding</keyword>
<dbReference type="AlphaFoldDB" id="A0A3D3RCM5"/>
<feature type="binding site" evidence="3">
    <location>
        <position position="558"/>
    </location>
    <ligand>
        <name>Zn(2+)</name>
        <dbReference type="ChEBI" id="CHEBI:29105"/>
        <label>2</label>
    </ligand>
</feature>
<accession>A0A3D3RCM5</accession>
<dbReference type="PANTHER" id="PTHR11596">
    <property type="entry name" value="ALKALINE PHOSPHATASE"/>
    <property type="match status" value="1"/>
</dbReference>
<dbReference type="GO" id="GO:0004035">
    <property type="term" value="F:alkaline phosphatase activity"/>
    <property type="evidence" value="ECO:0007669"/>
    <property type="project" value="TreeGrafter"/>
</dbReference>
<protein>
    <submittedName>
        <fullName evidence="4">Alkaline phosphatase</fullName>
    </submittedName>
</protein>
<dbReference type="CDD" id="cd16012">
    <property type="entry name" value="ALP"/>
    <property type="match status" value="1"/>
</dbReference>
<keyword evidence="3" id="KW-0460">Magnesium</keyword>
<dbReference type="Proteomes" id="UP000263642">
    <property type="component" value="Unassembled WGS sequence"/>
</dbReference>
<feature type="binding site" evidence="3">
    <location>
        <position position="508"/>
    </location>
    <ligand>
        <name>Mg(2+)</name>
        <dbReference type="ChEBI" id="CHEBI:18420"/>
    </ligand>
</feature>
<feature type="binding site" evidence="3">
    <location>
        <position position="324"/>
    </location>
    <ligand>
        <name>Mg(2+)</name>
        <dbReference type="ChEBI" id="CHEBI:18420"/>
    </ligand>
</feature>
<evidence type="ECO:0000256" key="2">
    <source>
        <dbReference type="PIRSR" id="PIRSR601952-1"/>
    </source>
</evidence>
<dbReference type="SUPFAM" id="SSF53649">
    <property type="entry name" value="Alkaline phosphatase-like"/>
    <property type="match status" value="1"/>
</dbReference>
<evidence type="ECO:0000313" key="4">
    <source>
        <dbReference type="EMBL" id="HCO26591.1"/>
    </source>
</evidence>
<keyword evidence="3" id="KW-0862">Zinc</keyword>
<name>A0A3D3RCM5_9PLAN</name>
<evidence type="ECO:0000256" key="1">
    <source>
        <dbReference type="ARBA" id="ARBA00022553"/>
    </source>
</evidence>
<proteinExistence type="predicted"/>
<sequence>MMPILPVFTNNDFAFIYPEAFMNIAVSSRLLILILLFNLTPAQAEKPTEDHIRKIQTAAIKHKKSPVAHWGFDPNDYTQWSSHSLRLIPVYTFGTKNGVPGYNLKSYKGKNSPYRDKKKLEAIYGFLPENTLNPKAKYLDQTNLYDIQEAALKAGKKNIILFVFDGMDWQTTRAAALYYNAADKYNSGRGTGFHFQDYTADGTSQFGYMVTAPHNDGSNVDVNGQRVLNAGGKMRGGYNAKKGGSNPWTAGNDKKYLIGSPGNKYGEHAYPDSANTATSMTAGIKSYNNAINVDPNGAPVATIAHEAQEKGYSVGVVTSVPITHATPAATYAHNVSRNDYQDLARDLLGQTSISHPEQALPGMDVVLGGGFGTMEKPTGSKSHGKNFVPGWKYISEETINKADVKQGGKYTVALRTPQVKGKDGLKQATDAAIKNKTRLLGVYGVEKYAAHLPYQTANGDYQPAPGLKNSSEVYSESDIAENPTLADMTESALSVLSQNKQGFWLLVEAGDVDWANHDNNLDNAIGAVKSGDDAFKVITDWVEKNSNWDETLVILTADHGHYLNIDQPEALIPQKKAAK</sequence>
<evidence type="ECO:0000313" key="5">
    <source>
        <dbReference type="Proteomes" id="UP000263642"/>
    </source>
</evidence>
<feature type="active site" description="Phosphoserine intermediate" evidence="2">
    <location>
        <position position="273"/>
    </location>
</feature>
<comment type="cofactor">
    <cofactor evidence="3">
        <name>Zn(2+)</name>
        <dbReference type="ChEBI" id="CHEBI:29105"/>
    </cofactor>
    <text evidence="3">Binds 2 Zn(2+) ions.</text>
</comment>
<reference evidence="4 5" key="1">
    <citation type="journal article" date="2018" name="Nat. Biotechnol.">
        <title>A standardized bacterial taxonomy based on genome phylogeny substantially revises the tree of life.</title>
        <authorList>
            <person name="Parks D.H."/>
            <person name="Chuvochina M."/>
            <person name="Waite D.W."/>
            <person name="Rinke C."/>
            <person name="Skarshewski A."/>
            <person name="Chaumeil P.A."/>
            <person name="Hugenholtz P."/>
        </authorList>
    </citation>
    <scope>NUCLEOTIDE SEQUENCE [LARGE SCALE GENOMIC DNA]</scope>
    <source>
        <strain evidence="4">UBA9375</strain>
    </source>
</reference>
<dbReference type="Gene3D" id="3.40.720.10">
    <property type="entry name" value="Alkaline Phosphatase, subunit A"/>
    <property type="match status" value="1"/>
</dbReference>
<dbReference type="EMBL" id="DQAY01000164">
    <property type="protein sequence ID" value="HCO26591.1"/>
    <property type="molecule type" value="Genomic_DNA"/>
</dbReference>
<feature type="binding site" evidence="3">
    <location>
        <position position="513"/>
    </location>
    <ligand>
        <name>Zn(2+)</name>
        <dbReference type="ChEBI" id="CHEBI:29105"/>
        <label>2</label>
    </ligand>
</feature>